<comment type="caution">
    <text evidence="1">The sequence shown here is derived from an EMBL/GenBank/DDBJ whole genome shotgun (WGS) entry which is preliminary data.</text>
</comment>
<organism evidence="1 2">
    <name type="scientific">Aquibacillus koreensis</name>
    <dbReference type="NCBI Taxonomy" id="279446"/>
    <lineage>
        <taxon>Bacteria</taxon>
        <taxon>Bacillati</taxon>
        <taxon>Bacillota</taxon>
        <taxon>Bacilli</taxon>
        <taxon>Bacillales</taxon>
        <taxon>Bacillaceae</taxon>
        <taxon>Aquibacillus</taxon>
    </lineage>
</organism>
<dbReference type="Proteomes" id="UP001145072">
    <property type="component" value="Unassembled WGS sequence"/>
</dbReference>
<dbReference type="AlphaFoldDB" id="A0A9X3WNK0"/>
<evidence type="ECO:0000313" key="2">
    <source>
        <dbReference type="Proteomes" id="UP001145072"/>
    </source>
</evidence>
<dbReference type="EMBL" id="JAMQJZ010000011">
    <property type="protein sequence ID" value="MDC3421461.1"/>
    <property type="molecule type" value="Genomic_DNA"/>
</dbReference>
<dbReference type="InterPro" id="IPR025930">
    <property type="entry name" value="NETI"/>
</dbReference>
<reference evidence="1" key="1">
    <citation type="submission" date="2022-06" db="EMBL/GenBank/DDBJ databases">
        <title>Aquibacillus sp. a new bacterium isolated from soil saline samples.</title>
        <authorList>
            <person name="Galisteo C."/>
            <person name="De La Haba R."/>
            <person name="Sanchez-Porro C."/>
            <person name="Ventosa A."/>
        </authorList>
    </citation>
    <scope>NUCLEOTIDE SEQUENCE</scope>
    <source>
        <strain evidence="1">JCM 12387</strain>
    </source>
</reference>
<sequence length="75" mass="8952">MSKSQTQNQRNKKRFELQENESIDQCLDRIKQEGYTPVRRVEEPVFQEIEQNGQKTYEPVGRKVIFDSILAKHEQ</sequence>
<evidence type="ECO:0000313" key="1">
    <source>
        <dbReference type="EMBL" id="MDC3421461.1"/>
    </source>
</evidence>
<dbReference type="RefSeq" id="WP_259870269.1">
    <property type="nucleotide sequence ID" value="NZ_JAMQJZ010000011.1"/>
</dbReference>
<accession>A0A9X3WNK0</accession>
<protein>
    <submittedName>
        <fullName evidence="1">NETI motif-containing protein</fullName>
    </submittedName>
</protein>
<gene>
    <name evidence="1" type="ORF">NC661_13875</name>
</gene>
<dbReference type="Pfam" id="PF14044">
    <property type="entry name" value="NETI"/>
    <property type="match status" value="1"/>
</dbReference>
<keyword evidence="2" id="KW-1185">Reference proteome</keyword>
<name>A0A9X3WNK0_9BACI</name>
<proteinExistence type="predicted"/>